<evidence type="ECO:0008006" key="3">
    <source>
        <dbReference type="Google" id="ProtNLM"/>
    </source>
</evidence>
<evidence type="ECO:0000313" key="1">
    <source>
        <dbReference type="EMBL" id="KAJ9183001.1"/>
    </source>
</evidence>
<accession>A0ABQ9MRU1</accession>
<dbReference type="Proteomes" id="UP001174677">
    <property type="component" value="Chromosome 4"/>
</dbReference>
<sequence>MGSKEKASIPMAGRDKYRSFLYDEAETTEWRHGGPPTYDSVNQLFEEGRTREWPKGSLEEIVRNAIKSWEMELSHKIRLLDFKTINLQKFKLIVNGYKYIINFFFNFKQHEIIYFII</sequence>
<protein>
    <recommendedName>
        <fullName evidence="3">Pathogen-related protein</fullName>
    </recommendedName>
</protein>
<dbReference type="EMBL" id="JARPOI010000004">
    <property type="protein sequence ID" value="KAJ9183001.1"/>
    <property type="molecule type" value="Genomic_DNA"/>
</dbReference>
<name>A0ABQ9MRU1_HEVBR</name>
<proteinExistence type="predicted"/>
<keyword evidence="2" id="KW-1185">Reference proteome</keyword>
<dbReference type="InterPro" id="IPR053218">
    <property type="entry name" value="Pathogen-related_defense"/>
</dbReference>
<dbReference type="PANTHER" id="PTHR31723">
    <property type="entry name" value="PATHOGENESIS-RELATED FAMILY PROTEIN"/>
    <property type="match status" value="1"/>
</dbReference>
<evidence type="ECO:0000313" key="2">
    <source>
        <dbReference type="Proteomes" id="UP001174677"/>
    </source>
</evidence>
<organism evidence="1 2">
    <name type="scientific">Hevea brasiliensis</name>
    <name type="common">Para rubber tree</name>
    <name type="synonym">Siphonia brasiliensis</name>
    <dbReference type="NCBI Taxonomy" id="3981"/>
    <lineage>
        <taxon>Eukaryota</taxon>
        <taxon>Viridiplantae</taxon>
        <taxon>Streptophyta</taxon>
        <taxon>Embryophyta</taxon>
        <taxon>Tracheophyta</taxon>
        <taxon>Spermatophyta</taxon>
        <taxon>Magnoliopsida</taxon>
        <taxon>eudicotyledons</taxon>
        <taxon>Gunneridae</taxon>
        <taxon>Pentapetalae</taxon>
        <taxon>rosids</taxon>
        <taxon>fabids</taxon>
        <taxon>Malpighiales</taxon>
        <taxon>Euphorbiaceae</taxon>
        <taxon>Crotonoideae</taxon>
        <taxon>Micrandreae</taxon>
        <taxon>Hevea</taxon>
    </lineage>
</organism>
<comment type="caution">
    <text evidence="1">The sequence shown here is derived from an EMBL/GenBank/DDBJ whole genome shotgun (WGS) entry which is preliminary data.</text>
</comment>
<dbReference type="PANTHER" id="PTHR31723:SF4">
    <property type="entry name" value="PATHOGENESIS-RELATED FAMILY PROTEIN"/>
    <property type="match status" value="1"/>
</dbReference>
<gene>
    <name evidence="1" type="ORF">P3X46_006923</name>
</gene>
<reference evidence="1" key="1">
    <citation type="journal article" date="2023" name="Plant Biotechnol. J.">
        <title>Chromosome-level wild Hevea brasiliensis genome provides new tools for genomic-assisted breeding and valuable loci to elevate rubber yield.</title>
        <authorList>
            <person name="Cheng H."/>
            <person name="Song X."/>
            <person name="Hu Y."/>
            <person name="Wu T."/>
            <person name="Yang Q."/>
            <person name="An Z."/>
            <person name="Feng S."/>
            <person name="Deng Z."/>
            <person name="Wu W."/>
            <person name="Zeng X."/>
            <person name="Tu M."/>
            <person name="Wang X."/>
            <person name="Huang H."/>
        </authorList>
    </citation>
    <scope>NUCLEOTIDE SEQUENCE</scope>
    <source>
        <strain evidence="1">MT/VB/25A 57/8</strain>
    </source>
</reference>